<evidence type="ECO:0000256" key="3">
    <source>
        <dbReference type="ARBA" id="ARBA00023163"/>
    </source>
</evidence>
<evidence type="ECO:0000259" key="5">
    <source>
        <dbReference type="PROSITE" id="PS50977"/>
    </source>
</evidence>
<dbReference type="InterPro" id="IPR009057">
    <property type="entry name" value="Homeodomain-like_sf"/>
</dbReference>
<dbReference type="Proteomes" id="UP000261739">
    <property type="component" value="Unassembled WGS sequence"/>
</dbReference>
<comment type="caution">
    <text evidence="6">The sequence shown here is derived from an EMBL/GenBank/DDBJ whole genome shotgun (WGS) entry which is preliminary data.</text>
</comment>
<dbReference type="EMBL" id="DQID01000162">
    <property type="protein sequence ID" value="HCT14359.1"/>
    <property type="molecule type" value="Genomic_DNA"/>
</dbReference>
<dbReference type="STRING" id="863239.GCA_000213935_02169"/>
<dbReference type="PANTHER" id="PTHR30055:SF238">
    <property type="entry name" value="MYCOFACTOCIN BIOSYNTHESIS TRANSCRIPTIONAL REGULATOR MFTR-RELATED"/>
    <property type="match status" value="1"/>
</dbReference>
<dbReference type="AlphaFoldDB" id="A0A3D4SYK7"/>
<dbReference type="Pfam" id="PF00440">
    <property type="entry name" value="TetR_N"/>
    <property type="match status" value="1"/>
</dbReference>
<keyword evidence="1" id="KW-0805">Transcription regulation</keyword>
<name>A0A3D4SYK7_9CORY</name>
<feature type="DNA-binding region" description="H-T-H motif" evidence="4">
    <location>
        <begin position="39"/>
        <end position="58"/>
    </location>
</feature>
<feature type="domain" description="HTH tetR-type" evidence="5">
    <location>
        <begin position="16"/>
        <end position="76"/>
    </location>
</feature>
<evidence type="ECO:0000313" key="6">
    <source>
        <dbReference type="EMBL" id="HCT14359.1"/>
    </source>
</evidence>
<gene>
    <name evidence="6" type="ORF">DIW82_06090</name>
</gene>
<dbReference type="Gene3D" id="1.10.357.10">
    <property type="entry name" value="Tetracycline Repressor, domain 2"/>
    <property type="match status" value="1"/>
</dbReference>
<dbReference type="SUPFAM" id="SSF46689">
    <property type="entry name" value="Homeodomain-like"/>
    <property type="match status" value="1"/>
</dbReference>
<dbReference type="GO" id="GO:0003700">
    <property type="term" value="F:DNA-binding transcription factor activity"/>
    <property type="evidence" value="ECO:0007669"/>
    <property type="project" value="TreeGrafter"/>
</dbReference>
<reference evidence="6 7" key="1">
    <citation type="journal article" date="2018" name="Nat. Biotechnol.">
        <title>A standardized bacterial taxonomy based on genome phylogeny substantially revises the tree of life.</title>
        <authorList>
            <person name="Parks D.H."/>
            <person name="Chuvochina M."/>
            <person name="Waite D.W."/>
            <person name="Rinke C."/>
            <person name="Skarshewski A."/>
            <person name="Chaumeil P.A."/>
            <person name="Hugenholtz P."/>
        </authorList>
    </citation>
    <scope>NUCLEOTIDE SEQUENCE [LARGE SCALE GENOMIC DNA]</scope>
    <source>
        <strain evidence="6">UBA11247</strain>
    </source>
</reference>
<evidence type="ECO:0000256" key="1">
    <source>
        <dbReference type="ARBA" id="ARBA00023015"/>
    </source>
</evidence>
<accession>A0A3D4SYK7</accession>
<dbReference type="InterPro" id="IPR001647">
    <property type="entry name" value="HTH_TetR"/>
</dbReference>
<evidence type="ECO:0000313" key="7">
    <source>
        <dbReference type="Proteomes" id="UP000261739"/>
    </source>
</evidence>
<dbReference type="PANTHER" id="PTHR30055">
    <property type="entry name" value="HTH-TYPE TRANSCRIPTIONAL REGULATOR RUTR"/>
    <property type="match status" value="1"/>
</dbReference>
<dbReference type="RefSeq" id="WP_273051596.1">
    <property type="nucleotide sequence ID" value="NZ_DAITTW010000035.1"/>
</dbReference>
<proteinExistence type="predicted"/>
<sequence length="223" mass="24347">MTDNAPQPSLREQKKEETRRALSRAAAELLLAEGNEGMTVAAIAERAGVSTRTFHNYFPRREDALLTFIEFTVDEWRVLVEQAPAGEDLLSTMQRLVTERIDDRDGTAGLSGDPGSLLNLMSIGDHLSYVTGPQDKERVRHLADGLLEALYRRPGHRMSRQAIALLVISSLAAGAIAVETSQQPGPAESISLPPWAAVRDDRPQDPGTVLDEEFTMLRGGFGG</sequence>
<dbReference type="InterPro" id="IPR050109">
    <property type="entry name" value="HTH-type_TetR-like_transc_reg"/>
</dbReference>
<keyword evidence="2 4" id="KW-0238">DNA-binding</keyword>
<protein>
    <submittedName>
        <fullName evidence="6">TetR/AcrR family transcriptional regulator</fullName>
    </submittedName>
</protein>
<evidence type="ECO:0000256" key="2">
    <source>
        <dbReference type="ARBA" id="ARBA00023125"/>
    </source>
</evidence>
<dbReference type="PROSITE" id="PS50977">
    <property type="entry name" value="HTH_TETR_2"/>
    <property type="match status" value="1"/>
</dbReference>
<dbReference type="GO" id="GO:0000976">
    <property type="term" value="F:transcription cis-regulatory region binding"/>
    <property type="evidence" value="ECO:0007669"/>
    <property type="project" value="TreeGrafter"/>
</dbReference>
<keyword evidence="3" id="KW-0804">Transcription</keyword>
<evidence type="ECO:0000256" key="4">
    <source>
        <dbReference type="PROSITE-ProRule" id="PRU00335"/>
    </source>
</evidence>
<organism evidence="6 7">
    <name type="scientific">Corynebacterium nuruki</name>
    <dbReference type="NCBI Taxonomy" id="1032851"/>
    <lineage>
        <taxon>Bacteria</taxon>
        <taxon>Bacillati</taxon>
        <taxon>Actinomycetota</taxon>
        <taxon>Actinomycetes</taxon>
        <taxon>Mycobacteriales</taxon>
        <taxon>Corynebacteriaceae</taxon>
        <taxon>Corynebacterium</taxon>
    </lineage>
</organism>